<dbReference type="InterPro" id="IPR006762">
    <property type="entry name" value="Gtr1_RagA"/>
</dbReference>
<evidence type="ECO:0000256" key="7">
    <source>
        <dbReference type="ARBA" id="ARBA00049117"/>
    </source>
</evidence>
<feature type="compositionally biased region" description="Polar residues" evidence="8">
    <location>
        <begin position="57"/>
        <end position="69"/>
    </location>
</feature>
<reference evidence="9" key="1">
    <citation type="submission" date="2023-06" db="EMBL/GenBank/DDBJ databases">
        <title>Survivors Of The Sea: Transcriptome response of Skeletonema marinoi to long-term dormancy.</title>
        <authorList>
            <person name="Pinder M.I.M."/>
            <person name="Kourtchenko O."/>
            <person name="Robertson E.K."/>
            <person name="Larsson T."/>
            <person name="Maumus F."/>
            <person name="Osuna-Cruz C.M."/>
            <person name="Vancaester E."/>
            <person name="Stenow R."/>
            <person name="Vandepoele K."/>
            <person name="Ploug H."/>
            <person name="Bruchert V."/>
            <person name="Godhe A."/>
            <person name="Topel M."/>
        </authorList>
    </citation>
    <scope>NUCLEOTIDE SEQUENCE</scope>
    <source>
        <strain evidence="9">R05AC</strain>
    </source>
</reference>
<comment type="subcellular location">
    <subcellularLocation>
        <location evidence="1">Endomembrane system</location>
    </subcellularLocation>
</comment>
<dbReference type="GO" id="GO:1904263">
    <property type="term" value="P:positive regulation of TORC1 signaling"/>
    <property type="evidence" value="ECO:0007669"/>
    <property type="project" value="TreeGrafter"/>
</dbReference>
<dbReference type="GO" id="GO:0009267">
    <property type="term" value="P:cellular response to starvation"/>
    <property type="evidence" value="ECO:0007669"/>
    <property type="project" value="TreeGrafter"/>
</dbReference>
<evidence type="ECO:0000256" key="6">
    <source>
        <dbReference type="ARBA" id="ARBA00023136"/>
    </source>
</evidence>
<evidence type="ECO:0000256" key="4">
    <source>
        <dbReference type="ARBA" id="ARBA00022801"/>
    </source>
</evidence>
<feature type="region of interest" description="Disordered" evidence="8">
    <location>
        <begin position="448"/>
        <end position="468"/>
    </location>
</feature>
<evidence type="ECO:0000313" key="9">
    <source>
        <dbReference type="EMBL" id="KAK1741855.1"/>
    </source>
</evidence>
<feature type="region of interest" description="Disordered" evidence="8">
    <location>
        <begin position="35"/>
        <end position="70"/>
    </location>
</feature>
<comment type="catalytic activity">
    <reaction evidence="7">
        <text>GTP + H2O = GDP + phosphate + H(+)</text>
        <dbReference type="Rhea" id="RHEA:19669"/>
        <dbReference type="ChEBI" id="CHEBI:15377"/>
        <dbReference type="ChEBI" id="CHEBI:15378"/>
        <dbReference type="ChEBI" id="CHEBI:37565"/>
        <dbReference type="ChEBI" id="CHEBI:43474"/>
        <dbReference type="ChEBI" id="CHEBI:58189"/>
    </reaction>
    <physiologicalReaction direction="left-to-right" evidence="7">
        <dbReference type="Rhea" id="RHEA:19670"/>
    </physiologicalReaction>
</comment>
<dbReference type="Gene3D" id="3.40.50.300">
    <property type="entry name" value="P-loop containing nucleotide triphosphate hydrolases"/>
    <property type="match status" value="2"/>
</dbReference>
<dbReference type="GO" id="GO:0003924">
    <property type="term" value="F:GTPase activity"/>
    <property type="evidence" value="ECO:0007669"/>
    <property type="project" value="TreeGrafter"/>
</dbReference>
<feature type="compositionally biased region" description="Low complexity" evidence="8">
    <location>
        <begin position="215"/>
        <end position="226"/>
    </location>
</feature>
<dbReference type="Gene3D" id="3.30.450.190">
    <property type="match status" value="1"/>
</dbReference>
<dbReference type="AlphaFoldDB" id="A0AAD9DDK1"/>
<evidence type="ECO:0000256" key="2">
    <source>
        <dbReference type="ARBA" id="ARBA00007756"/>
    </source>
</evidence>
<dbReference type="Proteomes" id="UP001224775">
    <property type="component" value="Unassembled WGS sequence"/>
</dbReference>
<keyword evidence="10" id="KW-1185">Reference proteome</keyword>
<organism evidence="9 10">
    <name type="scientific">Skeletonema marinoi</name>
    <dbReference type="NCBI Taxonomy" id="267567"/>
    <lineage>
        <taxon>Eukaryota</taxon>
        <taxon>Sar</taxon>
        <taxon>Stramenopiles</taxon>
        <taxon>Ochrophyta</taxon>
        <taxon>Bacillariophyta</taxon>
        <taxon>Coscinodiscophyceae</taxon>
        <taxon>Thalassiosirophycidae</taxon>
        <taxon>Thalassiosirales</taxon>
        <taxon>Skeletonemataceae</taxon>
        <taxon>Skeletonema</taxon>
        <taxon>Skeletonema marinoi-dohrnii complex</taxon>
    </lineage>
</organism>
<dbReference type="GO" id="GO:1990131">
    <property type="term" value="C:Gtr1-Gtr2 GTPase complex"/>
    <property type="evidence" value="ECO:0007669"/>
    <property type="project" value="TreeGrafter"/>
</dbReference>
<keyword evidence="4 9" id="KW-0378">Hydrolase</keyword>
<feature type="compositionally biased region" description="Gly residues" evidence="8">
    <location>
        <begin position="191"/>
        <end position="205"/>
    </location>
</feature>
<keyword evidence="6" id="KW-0472">Membrane</keyword>
<keyword evidence="5" id="KW-0342">GTP-binding</keyword>
<comment type="similarity">
    <text evidence="2">Belongs to the GTR/RAG GTP-binding protein family.</text>
</comment>
<evidence type="ECO:0000256" key="8">
    <source>
        <dbReference type="SAM" id="MobiDB-lite"/>
    </source>
</evidence>
<dbReference type="GO" id="GO:0012505">
    <property type="term" value="C:endomembrane system"/>
    <property type="evidence" value="ECO:0007669"/>
    <property type="project" value="UniProtKB-SubCell"/>
</dbReference>
<evidence type="ECO:0000256" key="5">
    <source>
        <dbReference type="ARBA" id="ARBA00023134"/>
    </source>
</evidence>
<dbReference type="EMBL" id="JATAAI010000012">
    <property type="protein sequence ID" value="KAK1741855.1"/>
    <property type="molecule type" value="Genomic_DNA"/>
</dbReference>
<feature type="region of interest" description="Disordered" evidence="8">
    <location>
        <begin position="190"/>
        <end position="230"/>
    </location>
</feature>
<dbReference type="GO" id="GO:0005764">
    <property type="term" value="C:lysosome"/>
    <property type="evidence" value="ECO:0007669"/>
    <property type="project" value="TreeGrafter"/>
</dbReference>
<sequence length="568" mass="61398">MNCQLLLSKSCVQSCAEIEDLTMSNYYSSNQYYDDDDGESISSGSNNGGMLDGMGSPYQSGAGSGLPNSNNMGMMADNNMDGGVAGGIDAPILLNTSFMGGTAGQENNVVDFDDPRIASLPRILLMGPRRAGKTSIQRVVFHKMSPHETLFRLEATQMLERAVVDHTPLCRFTIWDFPGDQYEYGYDVDGTGAGGAGEENGGVDGDGYNDDNEAQPQQQQQQQQQQSHDYDDQIFSKATALIFVLDAQDEPYDHVLQSFTDTVTRAVRANPTIAVEVFVHKVDGELFLSDEAKYDCRRDVMQQVADELADAGLSHDAIPISYHLTSIYDHSVFEAFSRVVQRLIPELPTLEHLLNVLVSTCSMEKAYLFDVASKLYISTDSSPVDMQSVELCSDMIDVVLDVSGIYGMGAGSGAKNAKKQVQVPSLENGDEIGEEGFAEPLSEVGMLGNELNGNDGADDLESPSSVDGAGEDELLGKLIGQSAPSEEVEDEGVTDADAGSAYDSESSSTIHLSNGMVLYLKEVDTMLALVCLTRTENFKKKSLINYNIGCLKKALRALPQSQNVPPSI</sequence>
<proteinExistence type="inferred from homology"/>
<dbReference type="Pfam" id="PF04670">
    <property type="entry name" value="Gtr1_RagA"/>
    <property type="match status" value="2"/>
</dbReference>
<gene>
    <name evidence="9" type="ORF">QTG54_007428</name>
</gene>
<dbReference type="SUPFAM" id="SSF52540">
    <property type="entry name" value="P-loop containing nucleoside triphosphate hydrolases"/>
    <property type="match status" value="1"/>
</dbReference>
<evidence type="ECO:0000256" key="3">
    <source>
        <dbReference type="ARBA" id="ARBA00022741"/>
    </source>
</evidence>
<name>A0AAD9DDK1_9STRA</name>
<dbReference type="InterPro" id="IPR039400">
    <property type="entry name" value="RagC/D"/>
</dbReference>
<evidence type="ECO:0000313" key="10">
    <source>
        <dbReference type="Proteomes" id="UP001224775"/>
    </source>
</evidence>
<dbReference type="GO" id="GO:0010507">
    <property type="term" value="P:negative regulation of autophagy"/>
    <property type="evidence" value="ECO:0007669"/>
    <property type="project" value="TreeGrafter"/>
</dbReference>
<evidence type="ECO:0000256" key="1">
    <source>
        <dbReference type="ARBA" id="ARBA00004308"/>
    </source>
</evidence>
<comment type="caution">
    <text evidence="9">The sequence shown here is derived from an EMBL/GenBank/DDBJ whole genome shotgun (WGS) entry which is preliminary data.</text>
</comment>
<feature type="region of interest" description="Disordered" evidence="8">
    <location>
        <begin position="482"/>
        <end position="507"/>
    </location>
</feature>
<dbReference type="GO" id="GO:0005634">
    <property type="term" value="C:nucleus"/>
    <property type="evidence" value="ECO:0007669"/>
    <property type="project" value="TreeGrafter"/>
</dbReference>
<dbReference type="PANTHER" id="PTHR11259:SF2">
    <property type="entry name" value="GH16429P"/>
    <property type="match status" value="1"/>
</dbReference>
<dbReference type="GO" id="GO:0005525">
    <property type="term" value="F:GTP binding"/>
    <property type="evidence" value="ECO:0007669"/>
    <property type="project" value="UniProtKB-KW"/>
</dbReference>
<dbReference type="EC" id="3.6.5.-" evidence="9"/>
<dbReference type="CDD" id="cd11385">
    <property type="entry name" value="RagC_like"/>
    <property type="match status" value="1"/>
</dbReference>
<dbReference type="InterPro" id="IPR027417">
    <property type="entry name" value="P-loop_NTPase"/>
</dbReference>
<dbReference type="PANTHER" id="PTHR11259">
    <property type="entry name" value="RAS-RELATED GTP BINDING RAG/GTR YEAST"/>
    <property type="match status" value="1"/>
</dbReference>
<protein>
    <submittedName>
        <fullName evidence="9">GTR/RAG family Ras-related GTP-binding protein</fullName>
        <ecNumber evidence="9">3.6.5.-</ecNumber>
    </submittedName>
</protein>
<accession>A0AAD9DDK1</accession>
<keyword evidence="3" id="KW-0547">Nucleotide-binding</keyword>